<protein>
    <recommendedName>
        <fullName evidence="3">DUF2927 domain-containing protein</fullName>
    </recommendedName>
</protein>
<evidence type="ECO:0000313" key="2">
    <source>
        <dbReference type="Proteomes" id="UP000612855"/>
    </source>
</evidence>
<name>A0A917A8A1_9RHOB</name>
<sequence length="318" mass="34493">MTSFLRGLGTLLVAGAMAGCQMAEPQVSLKPPEARPVPAVLRPPETLAPSAESEALRKYYAAFQADLLTQGLLRTDGGGVDTPFTARELARNFEQIVFYDEYARGGGLRGSGGAQASLRRWPGPVRIDVEFGKSVPQAIRDADTATVRNYTSRLARLTGHPISYVNSGGNFHVLVMGEDDRADAVARVRQIVPDITATSLGIFRNLPRAIHCFVVAFSKDDGTEGYGQAIAFVRAEHPDLIRKSCYHEEMAQGLGLANDSPQARPSIFNDDDEFALLTSHDELLLKMLYDPRLRPGMSAEEARPTVMEMAIALTGGDS</sequence>
<organism evidence="1 2">
    <name type="scientific">Primorskyibacter flagellatus</name>
    <dbReference type="NCBI Taxonomy" id="1387277"/>
    <lineage>
        <taxon>Bacteria</taxon>
        <taxon>Pseudomonadati</taxon>
        <taxon>Pseudomonadota</taxon>
        <taxon>Alphaproteobacteria</taxon>
        <taxon>Rhodobacterales</taxon>
        <taxon>Roseobacteraceae</taxon>
        <taxon>Primorskyibacter</taxon>
    </lineage>
</organism>
<keyword evidence="2" id="KW-1185">Reference proteome</keyword>
<dbReference type="InterPro" id="IPR021323">
    <property type="entry name" value="DUF2927"/>
</dbReference>
<evidence type="ECO:0000313" key="1">
    <source>
        <dbReference type="EMBL" id="GGE35107.1"/>
    </source>
</evidence>
<dbReference type="Proteomes" id="UP000612855">
    <property type="component" value="Unassembled WGS sequence"/>
</dbReference>
<dbReference type="PROSITE" id="PS51257">
    <property type="entry name" value="PROKAR_LIPOPROTEIN"/>
    <property type="match status" value="1"/>
</dbReference>
<dbReference type="EMBL" id="BMFJ01000001">
    <property type="protein sequence ID" value="GGE35107.1"/>
    <property type="molecule type" value="Genomic_DNA"/>
</dbReference>
<dbReference type="Pfam" id="PF11150">
    <property type="entry name" value="DUF2927"/>
    <property type="match status" value="1"/>
</dbReference>
<dbReference type="RefSeq" id="WP_188477883.1">
    <property type="nucleotide sequence ID" value="NZ_BMFJ01000001.1"/>
</dbReference>
<dbReference type="AlphaFoldDB" id="A0A917A8A1"/>
<evidence type="ECO:0008006" key="3">
    <source>
        <dbReference type="Google" id="ProtNLM"/>
    </source>
</evidence>
<comment type="caution">
    <text evidence="1">The sequence shown here is derived from an EMBL/GenBank/DDBJ whole genome shotgun (WGS) entry which is preliminary data.</text>
</comment>
<accession>A0A917A8A1</accession>
<gene>
    <name evidence="1" type="ORF">GCM10011360_23670</name>
</gene>
<reference evidence="2" key="1">
    <citation type="journal article" date="2019" name="Int. J. Syst. Evol. Microbiol.">
        <title>The Global Catalogue of Microorganisms (GCM) 10K type strain sequencing project: providing services to taxonomists for standard genome sequencing and annotation.</title>
        <authorList>
            <consortium name="The Broad Institute Genomics Platform"/>
            <consortium name="The Broad Institute Genome Sequencing Center for Infectious Disease"/>
            <person name="Wu L."/>
            <person name="Ma J."/>
        </authorList>
    </citation>
    <scope>NUCLEOTIDE SEQUENCE [LARGE SCALE GENOMIC DNA]</scope>
    <source>
        <strain evidence="2">CGMCC 1.12664</strain>
    </source>
</reference>
<proteinExistence type="predicted"/>